<dbReference type="RefSeq" id="WP_222929248.1">
    <property type="nucleotide sequence ID" value="NZ_UWPJ01000017.1"/>
</dbReference>
<dbReference type="Gene3D" id="2.60.120.1440">
    <property type="match status" value="1"/>
</dbReference>
<dbReference type="Proteomes" id="UP000277294">
    <property type="component" value="Unassembled WGS sequence"/>
</dbReference>
<dbReference type="AlphaFoldDB" id="A0A3P4B1A5"/>
<gene>
    <name evidence="3" type="ORF">PIGHUM_02136</name>
</gene>
<keyword evidence="4" id="KW-1185">Reference proteome</keyword>
<accession>A0A3P4B1A5</accession>
<dbReference type="Pfam" id="PF04773">
    <property type="entry name" value="FecR"/>
    <property type="match status" value="1"/>
</dbReference>
<name>A0A3P4B1A5_9BURK</name>
<dbReference type="InterPro" id="IPR012373">
    <property type="entry name" value="Ferrdict_sens_TM"/>
</dbReference>
<evidence type="ECO:0000259" key="1">
    <source>
        <dbReference type="Pfam" id="PF04773"/>
    </source>
</evidence>
<evidence type="ECO:0000313" key="3">
    <source>
        <dbReference type="EMBL" id="VCU70069.1"/>
    </source>
</evidence>
<dbReference type="InterPro" id="IPR032623">
    <property type="entry name" value="FecR_N"/>
</dbReference>
<dbReference type="PIRSF" id="PIRSF018266">
    <property type="entry name" value="FecR"/>
    <property type="match status" value="1"/>
</dbReference>
<reference evidence="3 4" key="1">
    <citation type="submission" date="2018-10" db="EMBL/GenBank/DDBJ databases">
        <authorList>
            <person name="Criscuolo A."/>
        </authorList>
    </citation>
    <scope>NUCLEOTIDE SEQUENCE [LARGE SCALE GENOMIC DNA]</scope>
    <source>
        <strain evidence="3">DnA1</strain>
    </source>
</reference>
<protein>
    <submittedName>
        <fullName evidence="3">Fec operon regulator FecR</fullName>
    </submittedName>
</protein>
<evidence type="ECO:0000259" key="2">
    <source>
        <dbReference type="Pfam" id="PF16220"/>
    </source>
</evidence>
<proteinExistence type="predicted"/>
<dbReference type="PANTHER" id="PTHR30273">
    <property type="entry name" value="PERIPLASMIC SIGNAL SENSOR AND SIGMA FACTOR ACTIVATOR FECR-RELATED"/>
    <property type="match status" value="1"/>
</dbReference>
<dbReference type="Gene3D" id="3.55.50.30">
    <property type="match status" value="1"/>
</dbReference>
<sequence length="331" mass="36261">MPDHHSLSLDEAALDWFVRTRDGLDRAERQRLDAWLAADPRHGQAFARWERDWRGLDALPAADVARLRAQLAADRRAAVPPRRWLLRSGLALGVAALSAGGYLAWDRRYGRPLFTQAYATVRGQQTALRLPDGSEVTLDVATRLEVALYRRRREIRLEQGQAVFDVSRDPSRPFVVMAGRTRVAVLGTRFSVRHTPGFPGADTVRVTVDHGRVRVSGGVSGDAAVELTDGQQVSGDGGGLGAVADVGNGGFAPWRDGRVAFDATPLAAVLAEFERYADTGMIVRDPRVAALRVTGTFDPYRLDNFIRILPRVLPVQLRRGDGATEIVAAQK</sequence>
<dbReference type="InterPro" id="IPR006860">
    <property type="entry name" value="FecR"/>
</dbReference>
<feature type="domain" description="FecR N-terminal" evidence="2">
    <location>
        <begin position="11"/>
        <end position="51"/>
    </location>
</feature>
<dbReference type="Pfam" id="PF16220">
    <property type="entry name" value="DUF4880"/>
    <property type="match status" value="1"/>
</dbReference>
<organism evidence="3 4">
    <name type="scientific">Pigmentiphaga humi</name>
    <dbReference type="NCBI Taxonomy" id="2478468"/>
    <lineage>
        <taxon>Bacteria</taxon>
        <taxon>Pseudomonadati</taxon>
        <taxon>Pseudomonadota</taxon>
        <taxon>Betaproteobacteria</taxon>
        <taxon>Burkholderiales</taxon>
        <taxon>Alcaligenaceae</taxon>
        <taxon>Pigmentiphaga</taxon>
    </lineage>
</organism>
<evidence type="ECO:0000313" key="4">
    <source>
        <dbReference type="Proteomes" id="UP000277294"/>
    </source>
</evidence>
<dbReference type="GO" id="GO:0016989">
    <property type="term" value="F:sigma factor antagonist activity"/>
    <property type="evidence" value="ECO:0007669"/>
    <property type="project" value="TreeGrafter"/>
</dbReference>
<feature type="domain" description="FecR protein" evidence="1">
    <location>
        <begin position="118"/>
        <end position="214"/>
    </location>
</feature>
<dbReference type="EMBL" id="UWPJ01000017">
    <property type="protein sequence ID" value="VCU70069.1"/>
    <property type="molecule type" value="Genomic_DNA"/>
</dbReference>
<dbReference type="PANTHER" id="PTHR30273:SF2">
    <property type="entry name" value="PROTEIN FECR"/>
    <property type="match status" value="1"/>
</dbReference>